<reference evidence="1" key="1">
    <citation type="journal article" date="2022" name="bioRxiv">
        <title>Sequencing and chromosome-scale assembly of the giantPleurodeles waltlgenome.</title>
        <authorList>
            <person name="Brown T."/>
            <person name="Elewa A."/>
            <person name="Iarovenko S."/>
            <person name="Subramanian E."/>
            <person name="Araus A.J."/>
            <person name="Petzold A."/>
            <person name="Susuki M."/>
            <person name="Suzuki K.-i.T."/>
            <person name="Hayashi T."/>
            <person name="Toyoda A."/>
            <person name="Oliveira C."/>
            <person name="Osipova E."/>
            <person name="Leigh N.D."/>
            <person name="Simon A."/>
            <person name="Yun M.H."/>
        </authorList>
    </citation>
    <scope>NUCLEOTIDE SEQUENCE</scope>
    <source>
        <strain evidence="1">20211129_DDA</strain>
        <tissue evidence="1">Liver</tissue>
    </source>
</reference>
<name>A0AAV7VAB6_PLEWA</name>
<keyword evidence="2" id="KW-1185">Reference proteome</keyword>
<evidence type="ECO:0000313" key="2">
    <source>
        <dbReference type="Proteomes" id="UP001066276"/>
    </source>
</evidence>
<comment type="caution">
    <text evidence="1">The sequence shown here is derived from an EMBL/GenBank/DDBJ whole genome shotgun (WGS) entry which is preliminary data.</text>
</comment>
<dbReference type="Proteomes" id="UP001066276">
    <property type="component" value="Chromosome 2_1"/>
</dbReference>
<gene>
    <name evidence="1" type="ORF">NDU88_002355</name>
</gene>
<evidence type="ECO:0000313" key="1">
    <source>
        <dbReference type="EMBL" id="KAJ1198515.1"/>
    </source>
</evidence>
<dbReference type="EMBL" id="JANPWB010000003">
    <property type="protein sequence ID" value="KAJ1198515.1"/>
    <property type="molecule type" value="Genomic_DNA"/>
</dbReference>
<accession>A0AAV7VAB6</accession>
<organism evidence="1 2">
    <name type="scientific">Pleurodeles waltl</name>
    <name type="common">Iberian ribbed newt</name>
    <dbReference type="NCBI Taxonomy" id="8319"/>
    <lineage>
        <taxon>Eukaryota</taxon>
        <taxon>Metazoa</taxon>
        <taxon>Chordata</taxon>
        <taxon>Craniata</taxon>
        <taxon>Vertebrata</taxon>
        <taxon>Euteleostomi</taxon>
        <taxon>Amphibia</taxon>
        <taxon>Batrachia</taxon>
        <taxon>Caudata</taxon>
        <taxon>Salamandroidea</taxon>
        <taxon>Salamandridae</taxon>
        <taxon>Pleurodelinae</taxon>
        <taxon>Pleurodeles</taxon>
    </lineage>
</organism>
<proteinExistence type="predicted"/>
<sequence length="145" mass="16149">METHRYIWVLGVARLLGGQCSGYHLFIYGPNSDDPAVTDFINVELTLSFSMYGQKTLAQQLKARCEVLSSLEVQLIRAAADGGDLQEIVQRFWEAKALINNICTGSAASAAECYEYTERVGKLLALRIRQKTVQGNFQEIRDKSG</sequence>
<protein>
    <submittedName>
        <fullName evidence="1">Uncharacterized protein</fullName>
    </submittedName>
</protein>
<dbReference type="AlphaFoldDB" id="A0AAV7VAB6"/>